<sequence length="499" mass="57354">MAKSKSTSKRSKKPILKLKLKRKKRIAVDRISDLPDSLLSHILSFLTTKDAVVTSILSSRWKTLWTLVPNLDFDDFEVGFLRISSSLPSYPTWQRPSPLPLLKRYRFTFAHIVSRVWSLRNANPNPPKEFRLRWQNDCDPIHVDTWLRTAITRGFEVLDLDIYLPLPDHFILPFTLFNYCKTLAVLKLGGSIVLDPPSSSAMGFPSLKVLHLHLVEYANPDSFSRLLSCCPVLQDLSVQILGNEDGENNFKIIVPTLKRLQFCIHIPNYKLEINAPCLEYLYFMGNIGKYVLLDNLSNLVEAVLETSDSYVSVSCLTELFDGFQEYGKRVWAFLRALYNVKSLHLDSSTTECLCNAIDFDDPPMFHKLARLNFEYGHHCLMENVLPLLLHQAPKLAVLIFDKKWSKCCGDEEKDCFSLEKMFCEDIPECLSSHLRTFHFQGFHRIKDELELIRRILKCAGVLKTMSVSSYPLTSEGKVYVLNELLKFPRLSSTCRIAFN</sequence>
<dbReference type="OMA" id="YCSGEEP"/>
<dbReference type="SMART" id="SM00579">
    <property type="entry name" value="FBD"/>
    <property type="match status" value="1"/>
</dbReference>
<dbReference type="SUPFAM" id="SSF81383">
    <property type="entry name" value="F-box domain"/>
    <property type="match status" value="1"/>
</dbReference>
<dbReference type="InParanoid" id="A0A7N2M9L8"/>
<dbReference type="FunCoup" id="A0A7N2M9L8">
    <property type="interactions" value="1"/>
</dbReference>
<dbReference type="EnsemblPlants" id="QL08p011688:mrna">
    <property type="protein sequence ID" value="QL08p011688:mrna"/>
    <property type="gene ID" value="QL08p011688"/>
</dbReference>
<dbReference type="Gene3D" id="1.20.1280.50">
    <property type="match status" value="1"/>
</dbReference>
<name>A0A7N2M9L8_QUELO</name>
<dbReference type="GeneID" id="115957835"/>
<reference evidence="2" key="2">
    <citation type="submission" date="2021-01" db="UniProtKB">
        <authorList>
            <consortium name="EnsemblPlants"/>
        </authorList>
    </citation>
    <scope>IDENTIFICATION</scope>
</reference>
<feature type="domain" description="F-box" evidence="1">
    <location>
        <begin position="28"/>
        <end position="76"/>
    </location>
</feature>
<dbReference type="SUPFAM" id="SSF52047">
    <property type="entry name" value="RNI-like"/>
    <property type="match status" value="1"/>
</dbReference>
<dbReference type="InterPro" id="IPR001810">
    <property type="entry name" value="F-box_dom"/>
</dbReference>
<dbReference type="PANTHER" id="PTHR31900:SF34">
    <property type="entry name" value="EMB|CAB62440.1-RELATED"/>
    <property type="match status" value="1"/>
</dbReference>
<dbReference type="InterPro" id="IPR032675">
    <property type="entry name" value="LRR_dom_sf"/>
</dbReference>
<dbReference type="Pfam" id="PF08387">
    <property type="entry name" value="FBD"/>
    <property type="match status" value="1"/>
</dbReference>
<evidence type="ECO:0000259" key="1">
    <source>
        <dbReference type="PROSITE" id="PS50181"/>
    </source>
</evidence>
<organism evidence="2 3">
    <name type="scientific">Quercus lobata</name>
    <name type="common">Valley oak</name>
    <dbReference type="NCBI Taxonomy" id="97700"/>
    <lineage>
        <taxon>Eukaryota</taxon>
        <taxon>Viridiplantae</taxon>
        <taxon>Streptophyta</taxon>
        <taxon>Embryophyta</taxon>
        <taxon>Tracheophyta</taxon>
        <taxon>Spermatophyta</taxon>
        <taxon>Magnoliopsida</taxon>
        <taxon>eudicotyledons</taxon>
        <taxon>Gunneridae</taxon>
        <taxon>Pentapetalae</taxon>
        <taxon>rosids</taxon>
        <taxon>fabids</taxon>
        <taxon>Fagales</taxon>
        <taxon>Fagaceae</taxon>
        <taxon>Quercus</taxon>
    </lineage>
</organism>
<dbReference type="Pfam" id="PF00646">
    <property type="entry name" value="F-box"/>
    <property type="match status" value="1"/>
</dbReference>
<dbReference type="KEGG" id="qlo:115957835"/>
<dbReference type="InterPro" id="IPR050232">
    <property type="entry name" value="FBL13/AtMIF1-like"/>
</dbReference>
<evidence type="ECO:0000313" key="2">
    <source>
        <dbReference type="EnsemblPlants" id="QL08p011688:mrna"/>
    </source>
</evidence>
<dbReference type="PANTHER" id="PTHR31900">
    <property type="entry name" value="F-BOX/RNI SUPERFAMILY PROTEIN-RELATED"/>
    <property type="match status" value="1"/>
</dbReference>
<dbReference type="InterPro" id="IPR036047">
    <property type="entry name" value="F-box-like_dom_sf"/>
</dbReference>
<keyword evidence="3" id="KW-1185">Reference proteome</keyword>
<dbReference type="RefSeq" id="XP_030932024.1">
    <property type="nucleotide sequence ID" value="XM_031076164.1"/>
</dbReference>
<dbReference type="InterPro" id="IPR055411">
    <property type="entry name" value="LRR_FXL15/At3g58940/PEG3-like"/>
</dbReference>
<evidence type="ECO:0000313" key="3">
    <source>
        <dbReference type="Proteomes" id="UP000594261"/>
    </source>
</evidence>
<dbReference type="OrthoDB" id="1298252at2759"/>
<reference evidence="2 3" key="1">
    <citation type="journal article" date="2016" name="G3 (Bethesda)">
        <title>First Draft Assembly and Annotation of the Genome of a California Endemic Oak Quercus lobata Nee (Fagaceae).</title>
        <authorList>
            <person name="Sork V.L."/>
            <person name="Fitz-Gibbon S.T."/>
            <person name="Puiu D."/>
            <person name="Crepeau M."/>
            <person name="Gugger P.F."/>
            <person name="Sherman R."/>
            <person name="Stevens K."/>
            <person name="Langley C.H."/>
            <person name="Pellegrini M."/>
            <person name="Salzberg S.L."/>
        </authorList>
    </citation>
    <scope>NUCLEOTIDE SEQUENCE [LARGE SCALE GENOMIC DNA]</scope>
    <source>
        <strain evidence="2 3">cv. SW786</strain>
    </source>
</reference>
<dbReference type="Pfam" id="PF24758">
    <property type="entry name" value="LRR_At5g56370"/>
    <property type="match status" value="1"/>
</dbReference>
<dbReference type="AlphaFoldDB" id="A0A7N2M9L8"/>
<accession>A0A7N2M9L8</accession>
<dbReference type="PROSITE" id="PS50181">
    <property type="entry name" value="FBOX"/>
    <property type="match status" value="1"/>
</dbReference>
<dbReference type="Gene3D" id="3.80.10.10">
    <property type="entry name" value="Ribonuclease Inhibitor"/>
    <property type="match status" value="1"/>
</dbReference>
<gene>
    <name evidence="2" type="primary">LOC115957835</name>
</gene>
<dbReference type="EMBL" id="LRBV02000008">
    <property type="status" value="NOT_ANNOTATED_CDS"/>
    <property type="molecule type" value="Genomic_DNA"/>
</dbReference>
<dbReference type="InterPro" id="IPR053781">
    <property type="entry name" value="F-box_AtFBL13-like"/>
</dbReference>
<protein>
    <recommendedName>
        <fullName evidence="1">F-box domain-containing protein</fullName>
    </recommendedName>
</protein>
<proteinExistence type="predicted"/>
<dbReference type="CDD" id="cd22160">
    <property type="entry name" value="F-box_AtFBL13-like"/>
    <property type="match status" value="1"/>
</dbReference>
<dbReference type="InterPro" id="IPR006566">
    <property type="entry name" value="FBD"/>
</dbReference>
<dbReference type="Proteomes" id="UP000594261">
    <property type="component" value="Chromosome 8"/>
</dbReference>
<dbReference type="Gramene" id="QL08p011688:mrna">
    <property type="protein sequence ID" value="QL08p011688:mrna"/>
    <property type="gene ID" value="QL08p011688"/>
</dbReference>